<dbReference type="CDD" id="cd02440">
    <property type="entry name" value="AdoMet_MTases"/>
    <property type="match status" value="1"/>
</dbReference>
<proteinExistence type="predicted"/>
<dbReference type="PANTHER" id="PTHR43861:SF1">
    <property type="entry name" value="TRANS-ACONITATE 2-METHYLTRANSFERASE"/>
    <property type="match status" value="1"/>
</dbReference>
<organism evidence="2">
    <name type="scientific">freshwater metagenome</name>
    <dbReference type="NCBI Taxonomy" id="449393"/>
    <lineage>
        <taxon>unclassified sequences</taxon>
        <taxon>metagenomes</taxon>
        <taxon>ecological metagenomes</taxon>
    </lineage>
</organism>
<accession>A0A6J7D4B2</accession>
<feature type="compositionally biased region" description="Low complexity" evidence="1">
    <location>
        <begin position="87"/>
        <end position="101"/>
    </location>
</feature>
<sequence>MSLRWDGQHYAENTGHHRAFDHVILDRLGRLDHDGAILDIGCGVGNFTRGLCELVPQGQVLGVDADSSMIATAQQTQTQAQTQAQTQTQTQTQTQSRTQSQPGADGVAQCEPEFAVLPAQLLGSMIGERQFDAIVSTACLHWVPLSDQPALLSDAFALLKPGGVWCVEFGGQGQLAALREVLDPLARSLGGAGPVWFFPDASTYEQLLMQAGFIHVGVELVHQSRSMPDEAALRNLLTSQVLVAYQPSLPADVWEIFVESACEQVIAQRKTSAGVATDPDFDVDYVRIIARAVHP</sequence>
<dbReference type="Pfam" id="PF13489">
    <property type="entry name" value="Methyltransf_23"/>
    <property type="match status" value="1"/>
</dbReference>
<protein>
    <submittedName>
        <fullName evidence="2">Unannotated protein</fullName>
    </submittedName>
</protein>
<dbReference type="EMBL" id="CAFBLM010000013">
    <property type="protein sequence ID" value="CAB4864540.1"/>
    <property type="molecule type" value="Genomic_DNA"/>
</dbReference>
<evidence type="ECO:0000313" key="2">
    <source>
        <dbReference type="EMBL" id="CAB4864540.1"/>
    </source>
</evidence>
<name>A0A6J7D4B2_9ZZZZ</name>
<dbReference type="PANTHER" id="PTHR43861">
    <property type="entry name" value="TRANS-ACONITATE 2-METHYLTRANSFERASE-RELATED"/>
    <property type="match status" value="1"/>
</dbReference>
<feature type="region of interest" description="Disordered" evidence="1">
    <location>
        <begin position="87"/>
        <end position="106"/>
    </location>
</feature>
<evidence type="ECO:0000256" key="1">
    <source>
        <dbReference type="SAM" id="MobiDB-lite"/>
    </source>
</evidence>
<dbReference type="Gene3D" id="3.40.50.150">
    <property type="entry name" value="Vaccinia Virus protein VP39"/>
    <property type="match status" value="1"/>
</dbReference>
<gene>
    <name evidence="2" type="ORF">UFOPK3401_00445</name>
</gene>
<dbReference type="InterPro" id="IPR029063">
    <property type="entry name" value="SAM-dependent_MTases_sf"/>
</dbReference>
<dbReference type="SUPFAM" id="SSF53335">
    <property type="entry name" value="S-adenosyl-L-methionine-dependent methyltransferases"/>
    <property type="match status" value="1"/>
</dbReference>
<reference evidence="2" key="1">
    <citation type="submission" date="2020-05" db="EMBL/GenBank/DDBJ databases">
        <authorList>
            <person name="Chiriac C."/>
            <person name="Salcher M."/>
            <person name="Ghai R."/>
            <person name="Kavagutti S V."/>
        </authorList>
    </citation>
    <scope>NUCLEOTIDE SEQUENCE</scope>
</reference>
<dbReference type="AlphaFoldDB" id="A0A6J7D4B2"/>